<gene>
    <name evidence="2" type="ORF">NTEN_LOCUS2790</name>
</gene>
<keyword evidence="3" id="KW-1185">Reference proteome</keyword>
<feature type="region of interest" description="Disordered" evidence="1">
    <location>
        <begin position="57"/>
        <end position="103"/>
    </location>
</feature>
<evidence type="ECO:0000313" key="3">
    <source>
        <dbReference type="Proteomes" id="UP000479000"/>
    </source>
</evidence>
<sequence>MTPNDDDDQGELTRIQIASCGRFGIVQFYEVNQRMAIAKKKKIGSEVRRKFFPALQAQRSKSEENRQCASAAASVSRDTLRKVQPAAEEPPSNFRSQQKTRKR</sequence>
<evidence type="ECO:0000256" key="1">
    <source>
        <dbReference type="SAM" id="MobiDB-lite"/>
    </source>
</evidence>
<reference evidence="2 3" key="1">
    <citation type="submission" date="2020-02" db="EMBL/GenBank/DDBJ databases">
        <authorList>
            <person name="Ferguson B K."/>
        </authorList>
    </citation>
    <scope>NUCLEOTIDE SEQUENCE [LARGE SCALE GENOMIC DNA]</scope>
</reference>
<accession>A0A6H5G1Y6</accession>
<organism evidence="2 3">
    <name type="scientific">Nesidiocoris tenuis</name>
    <dbReference type="NCBI Taxonomy" id="355587"/>
    <lineage>
        <taxon>Eukaryota</taxon>
        <taxon>Metazoa</taxon>
        <taxon>Ecdysozoa</taxon>
        <taxon>Arthropoda</taxon>
        <taxon>Hexapoda</taxon>
        <taxon>Insecta</taxon>
        <taxon>Pterygota</taxon>
        <taxon>Neoptera</taxon>
        <taxon>Paraneoptera</taxon>
        <taxon>Hemiptera</taxon>
        <taxon>Heteroptera</taxon>
        <taxon>Panheteroptera</taxon>
        <taxon>Cimicomorpha</taxon>
        <taxon>Miridae</taxon>
        <taxon>Dicyphina</taxon>
        <taxon>Nesidiocoris</taxon>
    </lineage>
</organism>
<protein>
    <submittedName>
        <fullName evidence="2">Uncharacterized protein</fullName>
    </submittedName>
</protein>
<dbReference type="EMBL" id="CADCXU010004465">
    <property type="protein sequence ID" value="CAA9996209.1"/>
    <property type="molecule type" value="Genomic_DNA"/>
</dbReference>
<dbReference type="Proteomes" id="UP000479000">
    <property type="component" value="Unassembled WGS sequence"/>
</dbReference>
<feature type="non-terminal residue" evidence="2">
    <location>
        <position position="103"/>
    </location>
</feature>
<name>A0A6H5G1Y6_9HEMI</name>
<proteinExistence type="predicted"/>
<dbReference type="AlphaFoldDB" id="A0A6H5G1Y6"/>
<evidence type="ECO:0000313" key="2">
    <source>
        <dbReference type="EMBL" id="CAA9996209.1"/>
    </source>
</evidence>